<evidence type="ECO:0000256" key="1">
    <source>
        <dbReference type="SAM" id="Phobius"/>
    </source>
</evidence>
<dbReference type="Proteomes" id="UP000320813">
    <property type="component" value="Unassembled WGS sequence"/>
</dbReference>
<name>A0A519BC52_9DELT</name>
<dbReference type="AlphaFoldDB" id="A0A519BC52"/>
<dbReference type="Gene3D" id="3.20.20.370">
    <property type="entry name" value="Glycoside hydrolase/deacetylase"/>
    <property type="match status" value="1"/>
</dbReference>
<gene>
    <name evidence="2" type="ORF">EVJ47_00485</name>
</gene>
<reference evidence="2 3" key="1">
    <citation type="submission" date="2019-01" db="EMBL/GenBank/DDBJ databases">
        <title>Insights into ecological role of a new deltaproteobacterial order Candidatus Sinidesulfobacterales (Sva0485) by metagenomics and metatranscriptomics.</title>
        <authorList>
            <person name="Tan S."/>
            <person name="Liu J."/>
            <person name="Fang Y."/>
            <person name="Hedlund B.P."/>
            <person name="Lian Z.H."/>
            <person name="Huang L.Y."/>
            <person name="Li J.T."/>
            <person name="Huang L.N."/>
            <person name="Li W.J."/>
            <person name="Jiang H.C."/>
            <person name="Dong H.L."/>
            <person name="Shu W.S."/>
        </authorList>
    </citation>
    <scope>NUCLEOTIDE SEQUENCE [LARGE SCALE GENOMIC DNA]</scope>
    <source>
        <strain evidence="2">AP3</strain>
    </source>
</reference>
<organism evidence="2 3">
    <name type="scientific">Candidatus Acidulodesulfobacterium ferriphilum</name>
    <dbReference type="NCBI Taxonomy" id="2597223"/>
    <lineage>
        <taxon>Bacteria</taxon>
        <taxon>Deltaproteobacteria</taxon>
        <taxon>Candidatus Acidulodesulfobacterales</taxon>
        <taxon>Candidatus Acidulodesulfobacterium</taxon>
    </lineage>
</organism>
<proteinExistence type="predicted"/>
<accession>A0A519BC52</accession>
<comment type="caution">
    <text evidence="2">The sequence shown here is derived from an EMBL/GenBank/DDBJ whole genome shotgun (WGS) entry which is preliminary data.</text>
</comment>
<dbReference type="EMBL" id="SGBD01000001">
    <property type="protein sequence ID" value="RZD14798.1"/>
    <property type="molecule type" value="Genomic_DNA"/>
</dbReference>
<protein>
    <submittedName>
        <fullName evidence="2">Uncharacterized protein</fullName>
    </submittedName>
</protein>
<evidence type="ECO:0000313" key="2">
    <source>
        <dbReference type="EMBL" id="RZD14798.1"/>
    </source>
</evidence>
<evidence type="ECO:0000313" key="3">
    <source>
        <dbReference type="Proteomes" id="UP000320813"/>
    </source>
</evidence>
<dbReference type="Gene3D" id="3.40.50.880">
    <property type="match status" value="1"/>
</dbReference>
<dbReference type="InterPro" id="IPR029062">
    <property type="entry name" value="Class_I_gatase-like"/>
</dbReference>
<keyword evidence="1" id="KW-0812">Transmembrane</keyword>
<keyword evidence="1" id="KW-0472">Membrane</keyword>
<feature type="transmembrane region" description="Helical" evidence="1">
    <location>
        <begin position="7"/>
        <end position="25"/>
    </location>
</feature>
<sequence>MKKITVILIFILTILIAAPIIYYGYNRVEKYKIFSTDKNIKVFLVYGNKSKNAYDLSILSAYKSALKIEGVPCRTISYSDLISFDPLSLSKNMPAVIFPDAADEELPSSMEFWVENYLKNGGNVAVIFNAGIKTKEGLYLKKGLFSKIIGLNYELYGKMRGKSYVVSLLRFKNMDSINFFNILEGNTMDNFLSGYMYGPLYFPVAYTAAGPRLKAKNIYAYGIERNDKKTLKFPSYRQINDTYITKNNIKKFPAIVLKKYGRGHILYIDMQLGYLKAYASNGSLMRAFIRTFLFKIVKMPHLVYTPYGKGGLIVNWHIENYLVSKSIPYMIKNRILRKNLKYSFDISAGSFEDRPGDGRGVGACGKNRPYIKMLLPYGTIGTDGGWTHNYWYKRVLSGKFGEKQMYHLIKKNNNCLQSISGYKITEYMPAQGVFPQPVSTEILSKLRMIANYYTGSIGSGPTRVFWNGKMVSRKVIAFPVSIDGNIASLYELRRYGHMSNAEVLNWQKGLVNHCIRNKDIRLWYSHPYDIHMYHYLKDMKAFTDYIEKKQNEGKLIVRPMAYFAKFILRFLKTKYSFMSSKNGSITLFIKNKEGLKGITVALPKNLVRKPADSNAYKIDEGKNYYYLAFTGDLNEDIVHFRHISGTDGS</sequence>
<keyword evidence="1" id="KW-1133">Transmembrane helix</keyword>